<sequence>MNKEIIAYEDIKTFTTRSEEFHPLNWYKQMLLNEPVSFNELSNTWHVFKYDDVKRVLSDYEHFSSEGNRTTISVKFSEDNLKENKVNFVTMDPPKNRKGRALLASAFTPRSLANWEPRIQQIATELLENLGDEELIDAVEGLSNPMPAMVMSDLLGIPSPDIAAFKNWVDILFLPYQKENQEAIEQKKSKAIQEFYTYLLPIIMQKRINPSDDIISDLIKAEVDGEKLTDQEIVEMTMAILGAGVETTSHMISTTFYSLLYDDVKLYSELRDNPDLIDAAVEEMLRYRFHMSRRDRTVKKDNQLLGVDLKKGDVVVAWMSAANMDEDMFNEPFNLNIHRPNNKKHLTFGNGPHFCLGAPLARLELKTILTAFLQRYTAIERVAAFNLENNLTDSATGQTLTSLPLKAYK</sequence>
<dbReference type="FunFam" id="1.10.630.10:FF:000018">
    <property type="entry name" value="Cytochrome P450 monooxygenase"/>
    <property type="match status" value="1"/>
</dbReference>
<dbReference type="RefSeq" id="WP_066198311.1">
    <property type="nucleotide sequence ID" value="NZ_JAFDQP010000004.1"/>
</dbReference>
<evidence type="ECO:0000256" key="3">
    <source>
        <dbReference type="ARBA" id="ARBA00022723"/>
    </source>
</evidence>
<keyword evidence="9" id="KW-1185">Reference proteome</keyword>
<evidence type="ECO:0000256" key="6">
    <source>
        <dbReference type="ARBA" id="ARBA00023033"/>
    </source>
</evidence>
<keyword evidence="3 7" id="KW-0479">Metal-binding</keyword>
<dbReference type="GO" id="GO:0005506">
    <property type="term" value="F:iron ion binding"/>
    <property type="evidence" value="ECO:0007669"/>
    <property type="project" value="InterPro"/>
</dbReference>
<evidence type="ECO:0000256" key="5">
    <source>
        <dbReference type="ARBA" id="ARBA00023004"/>
    </source>
</evidence>
<evidence type="ECO:0000313" key="9">
    <source>
        <dbReference type="Proteomes" id="UP000233343"/>
    </source>
</evidence>
<keyword evidence="6 7" id="KW-0503">Monooxygenase</keyword>
<dbReference type="GO" id="GO:0004497">
    <property type="term" value="F:monooxygenase activity"/>
    <property type="evidence" value="ECO:0007669"/>
    <property type="project" value="UniProtKB-KW"/>
</dbReference>
<keyword evidence="5 7" id="KW-0408">Iron</keyword>
<evidence type="ECO:0000256" key="4">
    <source>
        <dbReference type="ARBA" id="ARBA00023002"/>
    </source>
</evidence>
<accession>A0A2N0ZA71</accession>
<dbReference type="GO" id="GO:0016705">
    <property type="term" value="F:oxidoreductase activity, acting on paired donors, with incorporation or reduction of molecular oxygen"/>
    <property type="evidence" value="ECO:0007669"/>
    <property type="project" value="InterPro"/>
</dbReference>
<dbReference type="PRINTS" id="PR00385">
    <property type="entry name" value="P450"/>
</dbReference>
<evidence type="ECO:0000256" key="1">
    <source>
        <dbReference type="ARBA" id="ARBA00010617"/>
    </source>
</evidence>
<keyword evidence="2 7" id="KW-0349">Heme</keyword>
<dbReference type="CDD" id="cd11032">
    <property type="entry name" value="P450_EryK-like"/>
    <property type="match status" value="1"/>
</dbReference>
<dbReference type="GO" id="GO:0020037">
    <property type="term" value="F:heme binding"/>
    <property type="evidence" value="ECO:0007669"/>
    <property type="project" value="InterPro"/>
</dbReference>
<dbReference type="AlphaFoldDB" id="A0A2N0ZA71"/>
<protein>
    <submittedName>
        <fullName evidence="8">Cytochrome P450</fullName>
    </submittedName>
</protein>
<evidence type="ECO:0000256" key="2">
    <source>
        <dbReference type="ARBA" id="ARBA00022617"/>
    </source>
</evidence>
<proteinExistence type="inferred from homology"/>
<organism evidence="8 9">
    <name type="scientific">Cytobacillus horneckiae</name>
    <dbReference type="NCBI Taxonomy" id="549687"/>
    <lineage>
        <taxon>Bacteria</taxon>
        <taxon>Bacillati</taxon>
        <taxon>Bacillota</taxon>
        <taxon>Bacilli</taxon>
        <taxon>Bacillales</taxon>
        <taxon>Bacillaceae</taxon>
        <taxon>Cytobacillus</taxon>
    </lineage>
</organism>
<dbReference type="PANTHER" id="PTHR46696:SF1">
    <property type="entry name" value="CYTOCHROME P450 YJIB-RELATED"/>
    <property type="match status" value="1"/>
</dbReference>
<comment type="caution">
    <text evidence="8">The sequence shown here is derived from an EMBL/GenBank/DDBJ whole genome shotgun (WGS) entry which is preliminary data.</text>
</comment>
<dbReference type="InterPro" id="IPR002397">
    <property type="entry name" value="Cyt_P450_B"/>
</dbReference>
<dbReference type="InterPro" id="IPR001128">
    <property type="entry name" value="Cyt_P450"/>
</dbReference>
<reference evidence="8 9" key="1">
    <citation type="journal article" date="2010" name="Int. J. Syst. Evol. Microbiol.">
        <title>Bacillus horneckiae sp. nov., isolated from a spacecraft-assembly clean room.</title>
        <authorList>
            <person name="Vaishampayan P."/>
            <person name="Probst A."/>
            <person name="Krishnamurthi S."/>
            <person name="Ghosh S."/>
            <person name="Osman S."/>
            <person name="McDowall A."/>
            <person name="Ruckmani A."/>
            <person name="Mayilraj S."/>
            <person name="Venkateswaran K."/>
        </authorList>
    </citation>
    <scope>NUCLEOTIDE SEQUENCE [LARGE SCALE GENOMIC DNA]</scope>
    <source>
        <strain evidence="9">1PO1SC</strain>
    </source>
</reference>
<dbReference type="InterPro" id="IPR017972">
    <property type="entry name" value="Cyt_P450_CS"/>
</dbReference>
<dbReference type="InterPro" id="IPR036396">
    <property type="entry name" value="Cyt_P450_sf"/>
</dbReference>
<dbReference type="PROSITE" id="PS00086">
    <property type="entry name" value="CYTOCHROME_P450"/>
    <property type="match status" value="1"/>
</dbReference>
<dbReference type="SUPFAM" id="SSF48264">
    <property type="entry name" value="Cytochrome P450"/>
    <property type="match status" value="1"/>
</dbReference>
<dbReference type="Pfam" id="PF00067">
    <property type="entry name" value="p450"/>
    <property type="match status" value="1"/>
</dbReference>
<name>A0A2N0ZA71_9BACI</name>
<evidence type="ECO:0000256" key="7">
    <source>
        <dbReference type="RuleBase" id="RU000461"/>
    </source>
</evidence>
<dbReference type="Proteomes" id="UP000233343">
    <property type="component" value="Unassembled WGS sequence"/>
</dbReference>
<dbReference type="Gene3D" id="1.10.630.10">
    <property type="entry name" value="Cytochrome P450"/>
    <property type="match status" value="1"/>
</dbReference>
<evidence type="ECO:0000313" key="8">
    <source>
        <dbReference type="EMBL" id="PKG26390.1"/>
    </source>
</evidence>
<keyword evidence="4 7" id="KW-0560">Oxidoreductase</keyword>
<comment type="similarity">
    <text evidence="1 7">Belongs to the cytochrome P450 family.</text>
</comment>
<dbReference type="PRINTS" id="PR00359">
    <property type="entry name" value="BP450"/>
</dbReference>
<gene>
    <name evidence="8" type="ORF">CWS20_24115</name>
</gene>
<dbReference type="EMBL" id="PISD01000068">
    <property type="protein sequence ID" value="PKG26390.1"/>
    <property type="molecule type" value="Genomic_DNA"/>
</dbReference>
<dbReference type="PANTHER" id="PTHR46696">
    <property type="entry name" value="P450, PUTATIVE (EUROFUNG)-RELATED"/>
    <property type="match status" value="1"/>
</dbReference>